<feature type="signal peptide" evidence="1">
    <location>
        <begin position="1"/>
        <end position="25"/>
    </location>
</feature>
<proteinExistence type="predicted"/>
<gene>
    <name evidence="2" type="ORF">Salmuc_02097</name>
</gene>
<evidence type="ECO:0000313" key="3">
    <source>
        <dbReference type="Proteomes" id="UP000015347"/>
    </source>
</evidence>
<feature type="chain" id="PRO_5004569427" description="DUF5666 domain-containing protein" evidence="1">
    <location>
        <begin position="26"/>
        <end position="227"/>
    </location>
</feature>
<dbReference type="EMBL" id="APVH01000015">
    <property type="protein sequence ID" value="EPX83489.1"/>
    <property type="molecule type" value="Genomic_DNA"/>
</dbReference>
<sequence>MKRIALSKGIRSLLATLAATIQALAALPALSQPTSQTVIPDPVISITGYVSDRKGAQYTIRHNNGSMYVDMSGWPQTDLAGNSPGIVGDTITATGDFNAAFLGTRTLEADSVYNFDKRSYRTFVDRAPQSWRAYQIPENDWDENVVASVVGQVAQLGDEQFTIIVADQKIRVSTTPLRYNPLDDLGGLRLTIGDYIRVSGVPTKNFFDKPAIRAHRLTSIDLLKADT</sequence>
<reference evidence="3" key="1">
    <citation type="journal article" date="2014" name="Stand. Genomic Sci.">
        <title>Genome sequence of the exopolysaccharide-producing Salipiger mucosus type strain (DSM 16094(T)), a moderately halophilic member of the Roseobacter clade.</title>
        <authorList>
            <person name="Riedel T."/>
            <person name="Spring S."/>
            <person name="Fiebig A."/>
            <person name="Petersen J."/>
            <person name="Kyrpides N.C."/>
            <person name="Goker M."/>
            <person name="Klenk H.P."/>
        </authorList>
    </citation>
    <scope>NUCLEOTIDE SEQUENCE [LARGE SCALE GENOMIC DNA]</scope>
    <source>
        <strain evidence="3">DSM 16094</strain>
    </source>
</reference>
<dbReference type="HOGENOM" id="CLU_1219017_0_0_5"/>
<dbReference type="RefSeq" id="WP_021120081.1">
    <property type="nucleotide sequence ID" value="NZ_KE557274.1"/>
</dbReference>
<protein>
    <recommendedName>
        <fullName evidence="4">DUF5666 domain-containing protein</fullName>
    </recommendedName>
</protein>
<evidence type="ECO:0000256" key="1">
    <source>
        <dbReference type="SAM" id="SignalP"/>
    </source>
</evidence>
<evidence type="ECO:0000313" key="2">
    <source>
        <dbReference type="EMBL" id="EPX83489.1"/>
    </source>
</evidence>
<dbReference type="AlphaFoldDB" id="S9SB81"/>
<keyword evidence="1" id="KW-0732">Signal</keyword>
<comment type="caution">
    <text evidence="2">The sequence shown here is derived from an EMBL/GenBank/DDBJ whole genome shotgun (WGS) entry which is preliminary data.</text>
</comment>
<name>S9SB81_9RHOB</name>
<accession>S9SB81</accession>
<organism evidence="2 3">
    <name type="scientific">Salipiger mucosus DSM 16094</name>
    <dbReference type="NCBI Taxonomy" id="1123237"/>
    <lineage>
        <taxon>Bacteria</taxon>
        <taxon>Pseudomonadati</taxon>
        <taxon>Pseudomonadota</taxon>
        <taxon>Alphaproteobacteria</taxon>
        <taxon>Rhodobacterales</taxon>
        <taxon>Roseobacteraceae</taxon>
        <taxon>Salipiger</taxon>
    </lineage>
</organism>
<keyword evidence="3" id="KW-1185">Reference proteome</keyword>
<dbReference type="Proteomes" id="UP000015347">
    <property type="component" value="Unassembled WGS sequence"/>
</dbReference>
<evidence type="ECO:0008006" key="4">
    <source>
        <dbReference type="Google" id="ProtNLM"/>
    </source>
</evidence>
<dbReference type="eggNOG" id="ENOG5032BUY">
    <property type="taxonomic scope" value="Bacteria"/>
</dbReference>